<keyword evidence="3" id="KW-1185">Reference proteome</keyword>
<reference evidence="2" key="2">
    <citation type="submission" date="2020-09" db="EMBL/GenBank/DDBJ databases">
        <title>Reference genome assembly for Australian Ascochyta lentis isolate Al4.</title>
        <authorList>
            <person name="Lee R.C."/>
            <person name="Farfan-Caceres L.M."/>
            <person name="Debler J.W."/>
            <person name="Williams A.H."/>
            <person name="Henares B.M."/>
        </authorList>
    </citation>
    <scope>NUCLEOTIDE SEQUENCE</scope>
    <source>
        <strain evidence="2">Al4</strain>
    </source>
</reference>
<protein>
    <submittedName>
        <fullName evidence="2">Uncharacterized protein</fullName>
    </submittedName>
</protein>
<evidence type="ECO:0000313" key="3">
    <source>
        <dbReference type="Proteomes" id="UP000651452"/>
    </source>
</evidence>
<dbReference type="Proteomes" id="UP000651452">
    <property type="component" value="Unassembled WGS sequence"/>
</dbReference>
<evidence type="ECO:0000313" key="2">
    <source>
        <dbReference type="EMBL" id="KAF9692012.1"/>
    </source>
</evidence>
<feature type="chain" id="PRO_5034171386" evidence="1">
    <location>
        <begin position="17"/>
        <end position="98"/>
    </location>
</feature>
<proteinExistence type="predicted"/>
<organism evidence="2 3">
    <name type="scientific">Ascochyta lentis</name>
    <dbReference type="NCBI Taxonomy" id="205686"/>
    <lineage>
        <taxon>Eukaryota</taxon>
        <taxon>Fungi</taxon>
        <taxon>Dikarya</taxon>
        <taxon>Ascomycota</taxon>
        <taxon>Pezizomycotina</taxon>
        <taxon>Dothideomycetes</taxon>
        <taxon>Pleosporomycetidae</taxon>
        <taxon>Pleosporales</taxon>
        <taxon>Pleosporineae</taxon>
        <taxon>Didymellaceae</taxon>
        <taxon>Ascochyta</taxon>
    </lineage>
</organism>
<gene>
    <name evidence="2" type="ORF">EKO04_010121</name>
</gene>
<dbReference type="EMBL" id="RZGK01000019">
    <property type="protein sequence ID" value="KAF9692012.1"/>
    <property type="molecule type" value="Genomic_DNA"/>
</dbReference>
<keyword evidence="1" id="KW-0732">Signal</keyword>
<dbReference type="OrthoDB" id="3648350at2759"/>
<evidence type="ECO:0000256" key="1">
    <source>
        <dbReference type="SAM" id="SignalP"/>
    </source>
</evidence>
<feature type="signal peptide" evidence="1">
    <location>
        <begin position="1"/>
        <end position="16"/>
    </location>
</feature>
<name>A0A8H7IW89_9PLEO</name>
<accession>A0A8H7IW89</accession>
<sequence length="98" mass="9724">MFTTLFIPFLAMQVLASATSHQHPRANNVEITSLSKNITSTSGTGNVAAAGSLTPFGGIGVGCGINWQADVSYGGGIQAGSSDFGLGGGFNITPGGSC</sequence>
<reference evidence="2" key="1">
    <citation type="submission" date="2018-12" db="EMBL/GenBank/DDBJ databases">
        <authorList>
            <person name="Syme R.A."/>
            <person name="Farfan-Caceres L."/>
            <person name="Lichtenzveig J."/>
        </authorList>
    </citation>
    <scope>NUCLEOTIDE SEQUENCE</scope>
    <source>
        <strain evidence="2">Al4</strain>
    </source>
</reference>
<dbReference type="AlphaFoldDB" id="A0A8H7IW89"/>
<comment type="caution">
    <text evidence="2">The sequence shown here is derived from an EMBL/GenBank/DDBJ whole genome shotgun (WGS) entry which is preliminary data.</text>
</comment>